<proteinExistence type="predicted"/>
<protein>
    <recommendedName>
        <fullName evidence="3">Peptidase</fullName>
    </recommendedName>
</protein>
<accession>A0A7I9XTL3</accession>
<reference evidence="1 2" key="1">
    <citation type="journal article" date="2019" name="Emerg. Microbes Infect.">
        <title>Comprehensive subspecies identification of 175 nontuberculous mycobacteria species based on 7547 genomic profiles.</title>
        <authorList>
            <person name="Matsumoto Y."/>
            <person name="Kinjo T."/>
            <person name="Motooka D."/>
            <person name="Nabeya D."/>
            <person name="Jung N."/>
            <person name="Uechi K."/>
            <person name="Horii T."/>
            <person name="Iida T."/>
            <person name="Fujita J."/>
            <person name="Nakamura S."/>
        </authorList>
    </citation>
    <scope>NUCLEOTIDE SEQUENCE [LARGE SCALE GENOMIC DNA]</scope>
    <source>
        <strain evidence="1 2">JCM 17322</strain>
    </source>
</reference>
<dbReference type="InterPro" id="IPR004378">
    <property type="entry name" value="F420H2_quin_Rdtase"/>
</dbReference>
<gene>
    <name evidence="1" type="ORF">MBOT_07260</name>
</gene>
<evidence type="ECO:0008006" key="3">
    <source>
        <dbReference type="Google" id="ProtNLM"/>
    </source>
</evidence>
<sequence length="131" mass="14813">MQLPQWLARFNRYVTNPIQRLWAGWLPTFGILEHVGRRSGKPYRTPLTVFSADIDGKPGVAILLTYGPDRDWLKNITAAGGGRLRRSGNTFAVTEPRVVSRAEAASHIVGRWRWIFARLPFEKAVLLSKTV</sequence>
<name>A0A7I9XTL3_9MYCO</name>
<organism evidence="1 2">
    <name type="scientific">Mycobacterium botniense</name>
    <dbReference type="NCBI Taxonomy" id="84962"/>
    <lineage>
        <taxon>Bacteria</taxon>
        <taxon>Bacillati</taxon>
        <taxon>Actinomycetota</taxon>
        <taxon>Actinomycetes</taxon>
        <taxon>Mycobacteriales</taxon>
        <taxon>Mycobacteriaceae</taxon>
        <taxon>Mycobacterium</taxon>
    </lineage>
</organism>
<dbReference type="AlphaFoldDB" id="A0A7I9XTL3"/>
<dbReference type="InterPro" id="IPR012349">
    <property type="entry name" value="Split_barrel_FMN-bd"/>
</dbReference>
<dbReference type="GO" id="GO:0016491">
    <property type="term" value="F:oxidoreductase activity"/>
    <property type="evidence" value="ECO:0007669"/>
    <property type="project" value="InterPro"/>
</dbReference>
<keyword evidence="2" id="KW-1185">Reference proteome</keyword>
<dbReference type="RefSeq" id="WP_163754347.1">
    <property type="nucleotide sequence ID" value="NZ_BLKW01000002.1"/>
</dbReference>
<dbReference type="EMBL" id="BLKW01000002">
    <property type="protein sequence ID" value="GFG73361.1"/>
    <property type="molecule type" value="Genomic_DNA"/>
</dbReference>
<evidence type="ECO:0000313" key="2">
    <source>
        <dbReference type="Proteomes" id="UP000465361"/>
    </source>
</evidence>
<dbReference type="Proteomes" id="UP000465361">
    <property type="component" value="Unassembled WGS sequence"/>
</dbReference>
<evidence type="ECO:0000313" key="1">
    <source>
        <dbReference type="EMBL" id="GFG73361.1"/>
    </source>
</evidence>
<dbReference type="Gene3D" id="2.30.110.10">
    <property type="entry name" value="Electron Transport, Fmn-binding Protein, Chain A"/>
    <property type="match status" value="1"/>
</dbReference>
<dbReference type="NCBIfam" id="TIGR00026">
    <property type="entry name" value="hi_GC_TIGR00026"/>
    <property type="match status" value="1"/>
</dbReference>
<comment type="caution">
    <text evidence="1">The sequence shown here is derived from an EMBL/GenBank/DDBJ whole genome shotgun (WGS) entry which is preliminary data.</text>
</comment>